<evidence type="ECO:0000256" key="4">
    <source>
        <dbReference type="ARBA" id="ARBA00022989"/>
    </source>
</evidence>
<feature type="transmembrane region" description="Helical" evidence="6">
    <location>
        <begin position="147"/>
        <end position="167"/>
    </location>
</feature>
<dbReference type="EMBL" id="JADEVV010000050">
    <property type="protein sequence ID" value="MBE9255126.1"/>
    <property type="molecule type" value="Genomic_DNA"/>
</dbReference>
<dbReference type="RefSeq" id="WP_194020566.1">
    <property type="nucleotide sequence ID" value="NZ_JADEVV010000050.1"/>
</dbReference>
<organism evidence="8 9">
    <name type="scientific">Synechocystis salina LEGE 00031</name>
    <dbReference type="NCBI Taxonomy" id="1828736"/>
    <lineage>
        <taxon>Bacteria</taxon>
        <taxon>Bacillati</taxon>
        <taxon>Cyanobacteriota</taxon>
        <taxon>Cyanophyceae</taxon>
        <taxon>Synechococcales</taxon>
        <taxon>Merismopediaceae</taxon>
        <taxon>Synechocystis</taxon>
    </lineage>
</organism>
<keyword evidence="3 6" id="KW-0812">Transmembrane</keyword>
<feature type="transmembrane region" description="Helical" evidence="6">
    <location>
        <begin position="246"/>
        <end position="266"/>
    </location>
</feature>
<dbReference type="Proteomes" id="UP000658720">
    <property type="component" value="Unassembled WGS sequence"/>
</dbReference>
<dbReference type="PANTHER" id="PTHR22911">
    <property type="entry name" value="ACYL-MALONYL CONDENSING ENZYME-RELATED"/>
    <property type="match status" value="1"/>
</dbReference>
<feature type="domain" description="EamA" evidence="7">
    <location>
        <begin position="19"/>
        <end position="163"/>
    </location>
</feature>
<dbReference type="Pfam" id="PF00892">
    <property type="entry name" value="EamA"/>
    <property type="match status" value="2"/>
</dbReference>
<feature type="transmembrane region" description="Helical" evidence="6">
    <location>
        <begin position="302"/>
        <end position="319"/>
    </location>
</feature>
<evidence type="ECO:0000256" key="2">
    <source>
        <dbReference type="ARBA" id="ARBA00007362"/>
    </source>
</evidence>
<evidence type="ECO:0000259" key="7">
    <source>
        <dbReference type="Pfam" id="PF00892"/>
    </source>
</evidence>
<dbReference type="InterPro" id="IPR000620">
    <property type="entry name" value="EamA_dom"/>
</dbReference>
<evidence type="ECO:0000256" key="1">
    <source>
        <dbReference type="ARBA" id="ARBA00004141"/>
    </source>
</evidence>
<proteinExistence type="inferred from homology"/>
<evidence type="ECO:0000256" key="6">
    <source>
        <dbReference type="SAM" id="Phobius"/>
    </source>
</evidence>
<keyword evidence="5 6" id="KW-0472">Membrane</keyword>
<feature type="domain" description="EamA" evidence="7">
    <location>
        <begin position="181"/>
        <end position="318"/>
    </location>
</feature>
<comment type="caution">
    <text evidence="8">The sequence shown here is derived from an EMBL/GenBank/DDBJ whole genome shotgun (WGS) entry which is preliminary data.</text>
</comment>
<feature type="transmembrane region" description="Helical" evidence="6">
    <location>
        <begin position="51"/>
        <end position="73"/>
    </location>
</feature>
<accession>A0ABR9VXZ9</accession>
<feature type="transmembrane region" description="Helical" evidence="6">
    <location>
        <begin position="20"/>
        <end position="39"/>
    </location>
</feature>
<comment type="subcellular location">
    <subcellularLocation>
        <location evidence="1">Membrane</location>
        <topology evidence="1">Multi-pass membrane protein</topology>
    </subcellularLocation>
</comment>
<dbReference type="PANTHER" id="PTHR22911:SF6">
    <property type="entry name" value="SOLUTE CARRIER FAMILY 35 MEMBER G1"/>
    <property type="match status" value="1"/>
</dbReference>
<feature type="transmembrane region" description="Helical" evidence="6">
    <location>
        <begin position="278"/>
        <end position="296"/>
    </location>
</feature>
<evidence type="ECO:0000313" key="8">
    <source>
        <dbReference type="EMBL" id="MBE9255126.1"/>
    </source>
</evidence>
<feature type="transmembrane region" description="Helical" evidence="6">
    <location>
        <begin position="179"/>
        <end position="199"/>
    </location>
</feature>
<gene>
    <name evidence="8" type="ORF">IQ217_15025</name>
</gene>
<sequence length="349" mass="38467">MKTSIFIFGTFLNRIPSPIYLALAVVIFSAANAVTTRIIELGQAYTIDGRNPISLCNVLFVGNLCALGLMILIFYPDWQLHKLKKVALKDWRLLTITAILSRAIAPALMFTALGQTNVTNVVLIGRLEPIFTLILSVFLLKASVNRLSIVATLISFIGVAVTVFFDISEPAKMVMNLDFGLGESLVAIAAFISAITTILSKQQLQSIPVSIFTVYRSLVGTFVFFWMAVILYGFHHFVDVFAPILWQWMLVYGAIIVVLGQLAWLAGLKSASFIQINLASLVTPILAIIFAYLILQETPTESQYLGGILLLLGAILSFIDNLQTSKREQTVKSLNPRQLMDTDVGFRGI</sequence>
<feature type="transmembrane region" description="Helical" evidence="6">
    <location>
        <begin position="211"/>
        <end position="234"/>
    </location>
</feature>
<protein>
    <submittedName>
        <fullName evidence="8">DMT family transporter</fullName>
    </submittedName>
</protein>
<dbReference type="SUPFAM" id="SSF103481">
    <property type="entry name" value="Multidrug resistance efflux transporter EmrE"/>
    <property type="match status" value="2"/>
</dbReference>
<keyword evidence="9" id="KW-1185">Reference proteome</keyword>
<evidence type="ECO:0000313" key="9">
    <source>
        <dbReference type="Proteomes" id="UP000658720"/>
    </source>
</evidence>
<reference evidence="8 9" key="1">
    <citation type="submission" date="2020-10" db="EMBL/GenBank/DDBJ databases">
        <authorList>
            <person name="Castelo-Branco R."/>
            <person name="Eusebio N."/>
            <person name="Adriana R."/>
            <person name="Vieira A."/>
            <person name="Brugerolle De Fraissinette N."/>
            <person name="Rezende De Castro R."/>
            <person name="Schneider M.P."/>
            <person name="Vasconcelos V."/>
            <person name="Leao P.N."/>
        </authorList>
    </citation>
    <scope>NUCLEOTIDE SEQUENCE [LARGE SCALE GENOMIC DNA]</scope>
    <source>
        <strain evidence="8 9">LEGE 00031</strain>
    </source>
</reference>
<comment type="similarity">
    <text evidence="2">Belongs to the EamA transporter family.</text>
</comment>
<dbReference type="InterPro" id="IPR037185">
    <property type="entry name" value="EmrE-like"/>
</dbReference>
<keyword evidence="4 6" id="KW-1133">Transmembrane helix</keyword>
<feature type="transmembrane region" description="Helical" evidence="6">
    <location>
        <begin position="120"/>
        <end position="140"/>
    </location>
</feature>
<name>A0ABR9VXZ9_9SYNC</name>
<evidence type="ECO:0000256" key="5">
    <source>
        <dbReference type="ARBA" id="ARBA00023136"/>
    </source>
</evidence>
<evidence type="ECO:0000256" key="3">
    <source>
        <dbReference type="ARBA" id="ARBA00022692"/>
    </source>
</evidence>